<feature type="domain" description="DUF7148" evidence="2">
    <location>
        <begin position="283"/>
        <end position="380"/>
    </location>
</feature>
<dbReference type="PANTHER" id="PTHR15020">
    <property type="entry name" value="FLAVIN REDUCTASE-RELATED"/>
    <property type="match status" value="1"/>
</dbReference>
<dbReference type="Gene3D" id="3.40.50.720">
    <property type="entry name" value="NAD(P)-binding Rossmann-like Domain"/>
    <property type="match status" value="1"/>
</dbReference>
<name>A0AAV8V3W2_9RHOD</name>
<dbReference type="AlphaFoldDB" id="A0AAV8V3W2"/>
<feature type="domain" description="NAD(P)-binding" evidence="1">
    <location>
        <begin position="37"/>
        <end position="238"/>
    </location>
</feature>
<organism evidence="3 4">
    <name type="scientific">Rhodosorus marinus</name>
    <dbReference type="NCBI Taxonomy" id="101924"/>
    <lineage>
        <taxon>Eukaryota</taxon>
        <taxon>Rhodophyta</taxon>
        <taxon>Stylonematophyceae</taxon>
        <taxon>Stylonematales</taxon>
        <taxon>Stylonemataceae</taxon>
        <taxon>Rhodosorus</taxon>
    </lineage>
</organism>
<reference evidence="3 4" key="1">
    <citation type="journal article" date="2023" name="Nat. Commun.">
        <title>Origin of minicircular mitochondrial genomes in red algae.</title>
        <authorList>
            <person name="Lee Y."/>
            <person name="Cho C.H."/>
            <person name="Lee Y.M."/>
            <person name="Park S.I."/>
            <person name="Yang J.H."/>
            <person name="West J.A."/>
            <person name="Bhattacharya D."/>
            <person name="Yoon H.S."/>
        </authorList>
    </citation>
    <scope>NUCLEOTIDE SEQUENCE [LARGE SCALE GENOMIC DNA]</scope>
    <source>
        <strain evidence="3 4">CCMP1338</strain>
        <tissue evidence="3">Whole cell</tissue>
    </source>
</reference>
<accession>A0AAV8V3W2</accession>
<evidence type="ECO:0000259" key="2">
    <source>
        <dbReference type="Pfam" id="PF23650"/>
    </source>
</evidence>
<dbReference type="Pfam" id="PF13460">
    <property type="entry name" value="NAD_binding_10"/>
    <property type="match status" value="1"/>
</dbReference>
<dbReference type="Proteomes" id="UP001157974">
    <property type="component" value="Unassembled WGS sequence"/>
</dbReference>
<dbReference type="EMBL" id="JAMWBK010000002">
    <property type="protein sequence ID" value="KAJ8907646.1"/>
    <property type="molecule type" value="Genomic_DNA"/>
</dbReference>
<proteinExistence type="predicted"/>
<dbReference type="Pfam" id="PF23650">
    <property type="entry name" value="DUF7148"/>
    <property type="match status" value="1"/>
</dbReference>
<dbReference type="SUPFAM" id="SSF51735">
    <property type="entry name" value="NAD(P)-binding Rossmann-fold domains"/>
    <property type="match status" value="1"/>
</dbReference>
<evidence type="ECO:0000313" key="4">
    <source>
        <dbReference type="Proteomes" id="UP001157974"/>
    </source>
</evidence>
<evidence type="ECO:0000259" key="1">
    <source>
        <dbReference type="Pfam" id="PF13460"/>
    </source>
</evidence>
<dbReference type="PANTHER" id="PTHR15020:SF50">
    <property type="entry name" value="UPF0659 PROTEIN YMR090W"/>
    <property type="match status" value="1"/>
</dbReference>
<dbReference type="InterPro" id="IPR055572">
    <property type="entry name" value="DUF7148"/>
</dbReference>
<dbReference type="InterPro" id="IPR016040">
    <property type="entry name" value="NAD(P)-bd_dom"/>
</dbReference>
<sequence>MIGFVGIGFGGFRLGRGSRGGVCVSASAGDGVTVVVGATGRTGKLVVKKLLSDGRSGKVRALVRDEAKARELLGTNERLEVSVVDVKEKDERLEKSLADAETLISCLGSTAIPSKDWEGGKNSPIRAVGLGMGNIIESLTPEKIRKVVVLSSVATRNRSFIFKLVDLIGGAWTAMEMAEDAVIAGAAEKGYEYVVVHAPVLKDEGPPVQGVGIKLGDVGKSIGPLRRENAANVCVECALRDLGDVVDISPYGVADETTEDWDVLFEELTECPVVLKLEFSSLNKEKFQNWLLDWASALPTNSALFPPLPVPFRVDPTDEGARLAFIRVTVDGGVLELGALNIALEESALVVRREPATREFALPGERDILRLLVESLDRVVN</sequence>
<evidence type="ECO:0008006" key="5">
    <source>
        <dbReference type="Google" id="ProtNLM"/>
    </source>
</evidence>
<protein>
    <recommendedName>
        <fullName evidence="5">NAD(P)-binding domain-containing protein</fullName>
    </recommendedName>
</protein>
<gene>
    <name evidence="3" type="ORF">NDN08_007755</name>
</gene>
<dbReference type="InterPro" id="IPR036291">
    <property type="entry name" value="NAD(P)-bd_dom_sf"/>
</dbReference>
<evidence type="ECO:0000313" key="3">
    <source>
        <dbReference type="EMBL" id="KAJ8907646.1"/>
    </source>
</evidence>
<keyword evidence="4" id="KW-1185">Reference proteome</keyword>
<comment type="caution">
    <text evidence="3">The sequence shown here is derived from an EMBL/GenBank/DDBJ whole genome shotgun (WGS) entry which is preliminary data.</text>
</comment>